<feature type="chain" id="PRO_5043821381" evidence="1">
    <location>
        <begin position="19"/>
        <end position="135"/>
    </location>
</feature>
<protein>
    <submittedName>
        <fullName evidence="2">Uncharacterized protein</fullName>
    </submittedName>
</protein>
<feature type="signal peptide" evidence="1">
    <location>
        <begin position="1"/>
        <end position="18"/>
    </location>
</feature>
<dbReference type="AlphaFoldDB" id="A0AAV8YPD1"/>
<sequence>MWSMILIFFVALVAVTSSTPTGAHAGAVVSGPSGIVTSHGPIGPAALGLGGLGYGGYGGHGAGRVLGGFAGFGGFGHGLGLAPGLAVTNGGGTVGIGHHGVTIKGPATVPATIAGPAGKVVADGLYGVPSHGHGW</sequence>
<comment type="caution">
    <text evidence="2">The sequence shown here is derived from an EMBL/GenBank/DDBJ whole genome shotgun (WGS) entry which is preliminary data.</text>
</comment>
<proteinExistence type="predicted"/>
<dbReference type="Proteomes" id="UP001162162">
    <property type="component" value="Unassembled WGS sequence"/>
</dbReference>
<evidence type="ECO:0000313" key="2">
    <source>
        <dbReference type="EMBL" id="KAJ8952401.1"/>
    </source>
</evidence>
<evidence type="ECO:0000313" key="3">
    <source>
        <dbReference type="Proteomes" id="UP001162162"/>
    </source>
</evidence>
<evidence type="ECO:0000256" key="1">
    <source>
        <dbReference type="SAM" id="SignalP"/>
    </source>
</evidence>
<reference evidence="2" key="1">
    <citation type="journal article" date="2023" name="Insect Mol. Biol.">
        <title>Genome sequencing provides insights into the evolution of gene families encoding plant cell wall-degrading enzymes in longhorned beetles.</title>
        <authorList>
            <person name="Shin N.R."/>
            <person name="Okamura Y."/>
            <person name="Kirsch R."/>
            <person name="Pauchet Y."/>
        </authorList>
    </citation>
    <scope>NUCLEOTIDE SEQUENCE</scope>
    <source>
        <strain evidence="2">AMC_N1</strain>
    </source>
</reference>
<keyword evidence="3" id="KW-1185">Reference proteome</keyword>
<accession>A0AAV8YPD1</accession>
<dbReference type="EMBL" id="JAPWTK010000069">
    <property type="protein sequence ID" value="KAJ8952401.1"/>
    <property type="molecule type" value="Genomic_DNA"/>
</dbReference>
<gene>
    <name evidence="2" type="ORF">NQ318_014493</name>
</gene>
<organism evidence="2 3">
    <name type="scientific">Aromia moschata</name>
    <dbReference type="NCBI Taxonomy" id="1265417"/>
    <lineage>
        <taxon>Eukaryota</taxon>
        <taxon>Metazoa</taxon>
        <taxon>Ecdysozoa</taxon>
        <taxon>Arthropoda</taxon>
        <taxon>Hexapoda</taxon>
        <taxon>Insecta</taxon>
        <taxon>Pterygota</taxon>
        <taxon>Neoptera</taxon>
        <taxon>Endopterygota</taxon>
        <taxon>Coleoptera</taxon>
        <taxon>Polyphaga</taxon>
        <taxon>Cucujiformia</taxon>
        <taxon>Chrysomeloidea</taxon>
        <taxon>Cerambycidae</taxon>
        <taxon>Cerambycinae</taxon>
        <taxon>Callichromatini</taxon>
        <taxon>Aromia</taxon>
    </lineage>
</organism>
<name>A0AAV8YPD1_9CUCU</name>
<keyword evidence="1" id="KW-0732">Signal</keyword>